<reference evidence="3 4" key="1">
    <citation type="submission" date="2016-06" db="EMBL/GenBank/DDBJ databases">
        <authorList>
            <person name="Kjaerup R.B."/>
            <person name="Dalgaard T.S."/>
            <person name="Juul-Madsen H.R."/>
        </authorList>
    </citation>
    <scope>NUCLEOTIDE SEQUENCE [LARGE SCALE GENOMIC DNA]</scope>
    <source>
        <strain evidence="3 4">DSM 16361</strain>
    </source>
</reference>
<feature type="domain" description="YdbS-like PH" evidence="2">
    <location>
        <begin position="64"/>
        <end position="97"/>
    </location>
</feature>
<evidence type="ECO:0000256" key="1">
    <source>
        <dbReference type="SAM" id="Phobius"/>
    </source>
</evidence>
<dbReference type="InterPro" id="IPR005182">
    <property type="entry name" value="YdbS-like_PH"/>
</dbReference>
<sequence>MSHIDQHLQANEQVLHRGHLNGAVFISPCLLLLLGFAVLALDGDVGVILLLAGLVGLLSGFIRYKTSEFVVTNKRVILKTGLIRKTTVEIAINKVEGSTVDPGDCEKGC</sequence>
<proteinExistence type="predicted"/>
<name>A0A238D2W6_THIDL</name>
<protein>
    <submittedName>
        <fullName evidence="3">Putative Permease of the major facilitator superfamily</fullName>
    </submittedName>
</protein>
<dbReference type="Proteomes" id="UP000214566">
    <property type="component" value="Unassembled WGS sequence"/>
</dbReference>
<evidence type="ECO:0000259" key="2">
    <source>
        <dbReference type="Pfam" id="PF03703"/>
    </source>
</evidence>
<dbReference type="Pfam" id="PF03703">
    <property type="entry name" value="bPH_2"/>
    <property type="match status" value="1"/>
</dbReference>
<evidence type="ECO:0000313" key="3">
    <source>
        <dbReference type="EMBL" id="SBP87638.1"/>
    </source>
</evidence>
<keyword evidence="1" id="KW-1133">Transmembrane helix</keyword>
<feature type="transmembrane region" description="Helical" evidence="1">
    <location>
        <begin position="20"/>
        <end position="39"/>
    </location>
</feature>
<dbReference type="OrthoDB" id="3378680at2"/>
<keyword evidence="4" id="KW-1185">Reference proteome</keyword>
<dbReference type="EMBL" id="FLMQ01000055">
    <property type="protein sequence ID" value="SBP87638.1"/>
    <property type="molecule type" value="Genomic_DNA"/>
</dbReference>
<feature type="transmembrane region" description="Helical" evidence="1">
    <location>
        <begin position="45"/>
        <end position="64"/>
    </location>
</feature>
<keyword evidence="1" id="KW-0812">Transmembrane</keyword>
<organism evidence="3 4">
    <name type="scientific">Thiomonas delicata</name>
    <name type="common">Thiomonas cuprina</name>
    <dbReference type="NCBI Taxonomy" id="364030"/>
    <lineage>
        <taxon>Bacteria</taxon>
        <taxon>Pseudomonadati</taxon>
        <taxon>Pseudomonadota</taxon>
        <taxon>Betaproteobacteria</taxon>
        <taxon>Burkholderiales</taxon>
        <taxon>Thiomonas</taxon>
    </lineage>
</organism>
<evidence type="ECO:0000313" key="4">
    <source>
        <dbReference type="Proteomes" id="UP000214566"/>
    </source>
</evidence>
<dbReference type="AlphaFoldDB" id="A0A238D2W6"/>
<accession>A0A238D2W6</accession>
<gene>
    <name evidence="3" type="ORF">THIARS_60351</name>
</gene>
<keyword evidence="1" id="KW-0472">Membrane</keyword>
<dbReference type="RefSeq" id="WP_094159860.1">
    <property type="nucleotide sequence ID" value="NZ_LT592170.1"/>
</dbReference>